<reference evidence="4 5" key="1">
    <citation type="submission" date="2017-10" db="EMBL/GenBank/DDBJ databases">
        <title>Antibacterial composition for extension of chilled fish shelf life and decreasing of risk of food-borne infections, bacteriophage strains for its preparation.</title>
        <authorList>
            <person name="Zulkarneev E.R."/>
            <person name="Aleshkin A.V."/>
            <person name="Rubalsky O.V."/>
            <person name="Kiseleva I.A."/>
            <person name="Rubalskii E.O."/>
            <person name="Lebedev S.N."/>
        </authorList>
    </citation>
    <scope>NUCLEOTIDE SEQUENCE [LARGE SCALE GENOMIC DNA]</scope>
</reference>
<dbReference type="PANTHER" id="PTHR30191">
    <property type="entry name" value="FORMATE ACETYLTRANSFERASE"/>
    <property type="match status" value="1"/>
</dbReference>
<keyword evidence="5" id="KW-1185">Reference proteome</keyword>
<feature type="modified residue" description="Glycine radical" evidence="2">
    <location>
        <position position="102"/>
    </location>
</feature>
<dbReference type="Gene3D" id="3.20.70.20">
    <property type="match status" value="1"/>
</dbReference>
<dbReference type="PANTHER" id="PTHR30191:SF7">
    <property type="entry name" value="PFL-LIKE ENZYME TDCE"/>
    <property type="match status" value="1"/>
</dbReference>
<evidence type="ECO:0000313" key="5">
    <source>
        <dbReference type="Proteomes" id="UP000240934"/>
    </source>
</evidence>
<evidence type="ECO:0000259" key="3">
    <source>
        <dbReference type="PROSITE" id="PS51149"/>
    </source>
</evidence>
<accession>A0A2H4YEI2</accession>
<dbReference type="InterPro" id="IPR019777">
    <property type="entry name" value="Form_AcTrfase_GR_CS"/>
</dbReference>
<evidence type="ECO:0000256" key="2">
    <source>
        <dbReference type="PROSITE-ProRule" id="PRU00493"/>
    </source>
</evidence>
<dbReference type="PROSITE" id="PS00850">
    <property type="entry name" value="GLY_RADICAL_1"/>
    <property type="match status" value="1"/>
</dbReference>
<evidence type="ECO:0000256" key="1">
    <source>
        <dbReference type="ARBA" id="ARBA00022818"/>
    </source>
</evidence>
<dbReference type="SUPFAM" id="SSF51998">
    <property type="entry name" value="PFL-like glycyl radical enzymes"/>
    <property type="match status" value="1"/>
</dbReference>
<dbReference type="InterPro" id="IPR001150">
    <property type="entry name" value="Gly_radical"/>
</dbReference>
<dbReference type="GO" id="GO:0008861">
    <property type="term" value="F:formate C-acetyltransferase activity"/>
    <property type="evidence" value="ECO:0007669"/>
    <property type="project" value="TreeGrafter"/>
</dbReference>
<dbReference type="EMBL" id="MG250483">
    <property type="protein sequence ID" value="AUE22579.1"/>
    <property type="molecule type" value="Genomic_DNA"/>
</dbReference>
<keyword evidence="1 2" id="KW-0556">Organic radical</keyword>
<dbReference type="Proteomes" id="UP000240934">
    <property type="component" value="Segment"/>
</dbReference>
<gene>
    <name evidence="4" type="ORF">Ah1_00038</name>
</gene>
<protein>
    <recommendedName>
        <fullName evidence="3">Glycine radical domain-containing protein</fullName>
    </recommendedName>
</protein>
<dbReference type="InterPro" id="IPR050244">
    <property type="entry name" value="Auton_GlycylRad_Cofactor"/>
</dbReference>
<dbReference type="Pfam" id="PF01228">
    <property type="entry name" value="Gly_radical"/>
    <property type="match status" value="1"/>
</dbReference>
<feature type="domain" description="Glycine radical" evidence="3">
    <location>
        <begin position="1"/>
        <end position="127"/>
    </location>
</feature>
<proteinExistence type="predicted"/>
<name>A0A2H4YEI2_9CAUD</name>
<dbReference type="PROSITE" id="PS51149">
    <property type="entry name" value="GLY_RADICAL_2"/>
    <property type="match status" value="1"/>
</dbReference>
<sequence length="127" mass="14274">MKAIQVLSGHLRGAILFVTEDAIRVICAPGYHDDEILKAGSVKYVAVKHQVDLAVTREIDIVKEYQPNGGQHLNVNVFTRETLVNAMEHPEQYPNLTIRVSGYAVRFSALTNEQQLDIINRTFTQVI</sequence>
<evidence type="ECO:0000313" key="4">
    <source>
        <dbReference type="EMBL" id="AUE22579.1"/>
    </source>
</evidence>
<organism evidence="4 5">
    <name type="scientific">Aeromonas phage Ah1</name>
    <dbReference type="NCBI Taxonomy" id="2053701"/>
    <lineage>
        <taxon>Viruses</taxon>
        <taxon>Duplodnaviria</taxon>
        <taxon>Heunggongvirae</taxon>
        <taxon>Uroviricota</taxon>
        <taxon>Caudoviricetes</taxon>
        <taxon>Pantevenvirales</taxon>
        <taxon>Straboviridae</taxon>
        <taxon>Cinqassovirus</taxon>
        <taxon>Cinqassovirus ah1</taxon>
    </lineage>
</organism>